<protein>
    <submittedName>
        <fullName evidence="2">Adaptin ear-binding coat-associated protein 1</fullName>
    </submittedName>
</protein>
<gene>
    <name evidence="2" type="primary">Necap1-001</name>
</gene>
<proteinExistence type="evidence at transcript level"/>
<organism evidence="2">
    <name type="scientific">Phallusia mammillata</name>
    <dbReference type="NCBI Taxonomy" id="59560"/>
    <lineage>
        <taxon>Eukaryota</taxon>
        <taxon>Metazoa</taxon>
        <taxon>Chordata</taxon>
        <taxon>Tunicata</taxon>
        <taxon>Ascidiacea</taxon>
        <taxon>Phlebobranchia</taxon>
        <taxon>Ascidiidae</taxon>
        <taxon>Phallusia</taxon>
    </lineage>
</organism>
<feature type="compositionally biased region" description="Pro residues" evidence="1">
    <location>
        <begin position="61"/>
        <end position="80"/>
    </location>
</feature>
<name>A0A6F9DMC0_9ASCI</name>
<evidence type="ECO:0000313" key="2">
    <source>
        <dbReference type="EMBL" id="CAB3264279.1"/>
    </source>
</evidence>
<evidence type="ECO:0000256" key="1">
    <source>
        <dbReference type="SAM" id="MobiDB-lite"/>
    </source>
</evidence>
<dbReference type="EMBL" id="LR788417">
    <property type="protein sequence ID" value="CAB3264279.1"/>
    <property type="molecule type" value="mRNA"/>
</dbReference>
<feature type="compositionally biased region" description="Pro residues" evidence="1">
    <location>
        <begin position="1"/>
        <end position="12"/>
    </location>
</feature>
<feature type="compositionally biased region" description="Pro residues" evidence="1">
    <location>
        <begin position="147"/>
        <end position="157"/>
    </location>
</feature>
<dbReference type="AlphaFoldDB" id="A0A6F9DMC0"/>
<accession>A0A6F9DMC0</accession>
<sequence>MSNNLPPPPPPSREGGSRRTSSIHGSAPPPPPTSSIPSRGSVRGSNRAPPSMNGPSADRNTPPPPPPNRNDVRGPPPPPNRVNGMPNSRNGSMRNGPPGGVSEEDDFENRFQFNQNLSNPEPFQNYPKTYPSHNPKRGAGNRRVPNANPPPPPHMHA</sequence>
<feature type="region of interest" description="Disordered" evidence="1">
    <location>
        <begin position="1"/>
        <end position="157"/>
    </location>
</feature>
<feature type="compositionally biased region" description="Polar residues" evidence="1">
    <location>
        <begin position="111"/>
        <end position="122"/>
    </location>
</feature>
<reference evidence="2" key="1">
    <citation type="submission" date="2020-04" db="EMBL/GenBank/DDBJ databases">
        <authorList>
            <person name="Neveu A P."/>
        </authorList>
    </citation>
    <scope>NUCLEOTIDE SEQUENCE</scope>
    <source>
        <tissue evidence="2">Whole embryo</tissue>
    </source>
</reference>